<comment type="similarity">
    <text evidence="2">Belongs to the CN hydrolase family. Apolipoprotein N-acyltransferase subfamily.</text>
</comment>
<evidence type="ECO:0000313" key="11">
    <source>
        <dbReference type="EMBL" id="MDF1613315.1"/>
    </source>
</evidence>
<proteinExistence type="inferred from homology"/>
<keyword evidence="12" id="KW-1185">Reference proteome</keyword>
<evidence type="ECO:0000256" key="8">
    <source>
        <dbReference type="ARBA" id="ARBA00023315"/>
    </source>
</evidence>
<dbReference type="InterPro" id="IPR003010">
    <property type="entry name" value="C-N_Hydrolase"/>
</dbReference>
<comment type="subcellular location">
    <subcellularLocation>
        <location evidence="1">Cell membrane</location>
        <topology evidence="1">Multi-pass membrane protein</topology>
    </subcellularLocation>
</comment>
<dbReference type="InterPro" id="IPR045378">
    <property type="entry name" value="LNT_N"/>
</dbReference>
<dbReference type="PROSITE" id="PS50263">
    <property type="entry name" value="CN_HYDROLASE"/>
    <property type="match status" value="1"/>
</dbReference>
<feature type="transmembrane region" description="Helical" evidence="9">
    <location>
        <begin position="75"/>
        <end position="93"/>
    </location>
</feature>
<dbReference type="GO" id="GO:0016410">
    <property type="term" value="F:N-acyltransferase activity"/>
    <property type="evidence" value="ECO:0007669"/>
    <property type="project" value="InterPro"/>
</dbReference>
<feature type="transmembrane region" description="Helical" evidence="9">
    <location>
        <begin position="113"/>
        <end position="136"/>
    </location>
</feature>
<evidence type="ECO:0000256" key="7">
    <source>
        <dbReference type="ARBA" id="ARBA00023136"/>
    </source>
</evidence>
<evidence type="ECO:0000256" key="5">
    <source>
        <dbReference type="ARBA" id="ARBA00022692"/>
    </source>
</evidence>
<evidence type="ECO:0000256" key="3">
    <source>
        <dbReference type="ARBA" id="ARBA00022475"/>
    </source>
</evidence>
<dbReference type="Proteomes" id="UP001221302">
    <property type="component" value="Unassembled WGS sequence"/>
</dbReference>
<dbReference type="Pfam" id="PF00795">
    <property type="entry name" value="CN_hydrolase"/>
    <property type="match status" value="1"/>
</dbReference>
<keyword evidence="4" id="KW-0808">Transferase</keyword>
<dbReference type="GO" id="GO:0005886">
    <property type="term" value="C:plasma membrane"/>
    <property type="evidence" value="ECO:0007669"/>
    <property type="project" value="UniProtKB-SubCell"/>
</dbReference>
<dbReference type="Gene3D" id="3.60.110.10">
    <property type="entry name" value="Carbon-nitrogen hydrolase"/>
    <property type="match status" value="1"/>
</dbReference>
<evidence type="ECO:0000256" key="4">
    <source>
        <dbReference type="ARBA" id="ARBA00022679"/>
    </source>
</evidence>
<dbReference type="PANTHER" id="PTHR38686">
    <property type="entry name" value="APOLIPOPROTEIN N-ACYLTRANSFERASE"/>
    <property type="match status" value="1"/>
</dbReference>
<evidence type="ECO:0000256" key="6">
    <source>
        <dbReference type="ARBA" id="ARBA00022989"/>
    </source>
</evidence>
<feature type="transmembrane region" description="Helical" evidence="9">
    <location>
        <begin position="470"/>
        <end position="488"/>
    </location>
</feature>
<keyword evidence="8" id="KW-0012">Acyltransferase</keyword>
<comment type="caution">
    <text evidence="11">The sequence shown here is derived from an EMBL/GenBank/DDBJ whole genome shotgun (WGS) entry which is preliminary data.</text>
</comment>
<evidence type="ECO:0000256" key="1">
    <source>
        <dbReference type="ARBA" id="ARBA00004651"/>
    </source>
</evidence>
<dbReference type="RefSeq" id="WP_321537088.1">
    <property type="nucleotide sequence ID" value="NZ_JARGDL010000042.1"/>
</dbReference>
<feature type="domain" description="CN hydrolase" evidence="10">
    <location>
        <begin position="228"/>
        <end position="456"/>
    </location>
</feature>
<sequence>MATKSSFALLFLGSVLQIFGFGKWLVPLAAWLAPVFLLHFTRDAQPINGFLWLWFSLFVALSVSNRDVIPLQGAAFFGVVAAMSTTMTLPFLLDRLLAPQLSGFSSTLIFPAAWIALEFFAACLNPYGTWGALGYTQHGNLPLMQLASVTGIWGIGFLVAWFAAVVNWSWERQFEWGAIQNGVLLYAAVWSLVMLAGGLRLAFSPEVSTVRIAGIGWPKGIIEPSEFVRVIAPDFTAIEREQIRGKFHRLQDSFFERSRREVQADARIIVWPEANLMVLKEDEADFLEHARRFARDNDIFLLIGMGVLEPGVSRPVENKAVLLNPAGETAFSYIKSTAVPGFEASVNVRGKGPIPIANTPYGRLTSPICFDLDFPQVIRQVGHSEADIMLVPASDWKAITKLHQLMAEFRAVENGVAMFRITRWGGSGAVDPYGRRLAAMDDFTTQDNVMVAQVPASAGVHTIYARIGDLFAWGCVVSLLAIIAWRIFHA</sequence>
<dbReference type="EMBL" id="JARGDL010000042">
    <property type="protein sequence ID" value="MDF1613315.1"/>
    <property type="molecule type" value="Genomic_DNA"/>
</dbReference>
<evidence type="ECO:0000256" key="2">
    <source>
        <dbReference type="ARBA" id="ARBA00010065"/>
    </source>
</evidence>
<keyword evidence="5 9" id="KW-0812">Transmembrane</keyword>
<feature type="transmembrane region" description="Helical" evidence="9">
    <location>
        <begin position="143"/>
        <end position="163"/>
    </location>
</feature>
<accession>A0AAE3P572</accession>
<gene>
    <name evidence="11" type="ORF">P0M35_14240</name>
</gene>
<feature type="transmembrane region" description="Helical" evidence="9">
    <location>
        <begin position="46"/>
        <end position="63"/>
    </location>
</feature>
<dbReference type="Pfam" id="PF20154">
    <property type="entry name" value="LNT_N"/>
    <property type="match status" value="1"/>
</dbReference>
<dbReference type="SUPFAM" id="SSF56317">
    <property type="entry name" value="Carbon-nitrogen hydrolase"/>
    <property type="match status" value="1"/>
</dbReference>
<dbReference type="InterPro" id="IPR004563">
    <property type="entry name" value="Apolipo_AcylTrfase"/>
</dbReference>
<dbReference type="GO" id="GO:0042158">
    <property type="term" value="P:lipoprotein biosynthetic process"/>
    <property type="evidence" value="ECO:0007669"/>
    <property type="project" value="InterPro"/>
</dbReference>
<name>A0AAE3P572_9BACT</name>
<protein>
    <recommendedName>
        <fullName evidence="10">CN hydrolase domain-containing protein</fullName>
    </recommendedName>
</protein>
<evidence type="ECO:0000256" key="9">
    <source>
        <dbReference type="SAM" id="Phobius"/>
    </source>
</evidence>
<dbReference type="AlphaFoldDB" id="A0AAE3P572"/>
<dbReference type="PANTHER" id="PTHR38686:SF1">
    <property type="entry name" value="APOLIPOPROTEIN N-ACYLTRANSFERASE"/>
    <property type="match status" value="1"/>
</dbReference>
<feature type="transmembrane region" description="Helical" evidence="9">
    <location>
        <begin position="7"/>
        <end position="26"/>
    </location>
</feature>
<evidence type="ECO:0000313" key="12">
    <source>
        <dbReference type="Proteomes" id="UP001221302"/>
    </source>
</evidence>
<evidence type="ECO:0000259" key="10">
    <source>
        <dbReference type="PROSITE" id="PS50263"/>
    </source>
</evidence>
<dbReference type="InterPro" id="IPR036526">
    <property type="entry name" value="C-N_Hydrolase_sf"/>
</dbReference>
<keyword evidence="7 9" id="KW-0472">Membrane</keyword>
<keyword evidence="6 9" id="KW-1133">Transmembrane helix</keyword>
<reference evidence="11" key="1">
    <citation type="submission" date="2023-03" db="EMBL/GenBank/DDBJ databases">
        <title>Stygiobacter electus gen. nov., sp. nov., facultatively anaerobic thermotolerant bacterium of the class Ignavibacteria from a well of Yessentuki mineral water deposit.</title>
        <authorList>
            <person name="Podosokorskaya O.A."/>
            <person name="Elcheninov A.G."/>
            <person name="Petrova N.F."/>
            <person name="Zavarzina D.G."/>
            <person name="Kublanov I.V."/>
            <person name="Merkel A.Y."/>
        </authorList>
    </citation>
    <scope>NUCLEOTIDE SEQUENCE</scope>
    <source>
        <strain evidence="11">09-Me</strain>
    </source>
</reference>
<feature type="transmembrane region" description="Helical" evidence="9">
    <location>
        <begin position="183"/>
        <end position="203"/>
    </location>
</feature>
<organism evidence="11 12">
    <name type="scientific">Stygiobacter electus</name>
    <dbReference type="NCBI Taxonomy" id="3032292"/>
    <lineage>
        <taxon>Bacteria</taxon>
        <taxon>Pseudomonadati</taxon>
        <taxon>Ignavibacteriota</taxon>
        <taxon>Ignavibacteria</taxon>
        <taxon>Ignavibacteriales</taxon>
        <taxon>Melioribacteraceae</taxon>
        <taxon>Stygiobacter</taxon>
    </lineage>
</organism>
<keyword evidence="3" id="KW-1003">Cell membrane</keyword>